<gene>
    <name evidence="2" type="ORF">GCM10009547_23300</name>
</gene>
<accession>A0ABP3RXV7</accession>
<evidence type="ECO:0000313" key="3">
    <source>
        <dbReference type="Proteomes" id="UP001500957"/>
    </source>
</evidence>
<dbReference type="SUPFAM" id="SSF53474">
    <property type="entry name" value="alpha/beta-Hydrolases"/>
    <property type="match status" value="1"/>
</dbReference>
<dbReference type="InterPro" id="IPR029058">
    <property type="entry name" value="AB_hydrolase_fold"/>
</dbReference>
<sequence>MAARRTEIVLEHTRTGEGPPLVLLHGIGGRRAMWDPIVPLLAPHREVITIDLPGFGASPLPEGQDLRAVGIARTVADFCASIGLERPHYGGNSLGGWLSLEIAKAGRAASVTGIAPAGLWRTRVPRYTKWQVVSLYDLPKLFGPLMDPVTRITPLRLAMTANVMGKPWRTPRSVLLEDSRAMLASEAFKLTMASASGQRFADGHDIDVPITIAFGTRDVILGPGCRYRGELPEHTRWLTPRGWGHMPMYDDPKGVAAVLLDGSSVSALAA</sequence>
<protein>
    <submittedName>
        <fullName evidence="2">Alpha/beta fold hydrolase</fullName>
    </submittedName>
</protein>
<dbReference type="PANTHER" id="PTHR43798:SF5">
    <property type="entry name" value="MONOACYLGLYCEROL LIPASE ABHD6"/>
    <property type="match status" value="1"/>
</dbReference>
<keyword evidence="2" id="KW-0378">Hydrolase</keyword>
<dbReference type="Pfam" id="PF12697">
    <property type="entry name" value="Abhydrolase_6"/>
    <property type="match status" value="1"/>
</dbReference>
<keyword evidence="3" id="KW-1185">Reference proteome</keyword>
<dbReference type="PANTHER" id="PTHR43798">
    <property type="entry name" value="MONOACYLGLYCEROL LIPASE"/>
    <property type="match status" value="1"/>
</dbReference>
<dbReference type="Proteomes" id="UP001500957">
    <property type="component" value="Unassembled WGS sequence"/>
</dbReference>
<dbReference type="GO" id="GO:0016787">
    <property type="term" value="F:hydrolase activity"/>
    <property type="evidence" value="ECO:0007669"/>
    <property type="project" value="UniProtKB-KW"/>
</dbReference>
<proteinExistence type="predicted"/>
<dbReference type="InterPro" id="IPR050266">
    <property type="entry name" value="AB_hydrolase_sf"/>
</dbReference>
<dbReference type="RefSeq" id="WP_344604853.1">
    <property type="nucleotide sequence ID" value="NZ_BAAAHE010000017.1"/>
</dbReference>
<organism evidence="2 3">
    <name type="scientific">Sporichthya brevicatena</name>
    <dbReference type="NCBI Taxonomy" id="171442"/>
    <lineage>
        <taxon>Bacteria</taxon>
        <taxon>Bacillati</taxon>
        <taxon>Actinomycetota</taxon>
        <taxon>Actinomycetes</taxon>
        <taxon>Sporichthyales</taxon>
        <taxon>Sporichthyaceae</taxon>
        <taxon>Sporichthya</taxon>
    </lineage>
</organism>
<reference evidence="3" key="1">
    <citation type="journal article" date="2019" name="Int. J. Syst. Evol. Microbiol.">
        <title>The Global Catalogue of Microorganisms (GCM) 10K type strain sequencing project: providing services to taxonomists for standard genome sequencing and annotation.</title>
        <authorList>
            <consortium name="The Broad Institute Genomics Platform"/>
            <consortium name="The Broad Institute Genome Sequencing Center for Infectious Disease"/>
            <person name="Wu L."/>
            <person name="Ma J."/>
        </authorList>
    </citation>
    <scope>NUCLEOTIDE SEQUENCE [LARGE SCALE GENOMIC DNA]</scope>
    <source>
        <strain evidence="3">JCM 10671</strain>
    </source>
</reference>
<evidence type="ECO:0000259" key="1">
    <source>
        <dbReference type="Pfam" id="PF12697"/>
    </source>
</evidence>
<name>A0ABP3RXV7_9ACTN</name>
<evidence type="ECO:0000313" key="2">
    <source>
        <dbReference type="EMBL" id="GAA0620100.1"/>
    </source>
</evidence>
<dbReference type="InterPro" id="IPR000073">
    <property type="entry name" value="AB_hydrolase_1"/>
</dbReference>
<comment type="caution">
    <text evidence="2">The sequence shown here is derived from an EMBL/GenBank/DDBJ whole genome shotgun (WGS) entry which is preliminary data.</text>
</comment>
<feature type="domain" description="AB hydrolase-1" evidence="1">
    <location>
        <begin position="21"/>
        <end position="258"/>
    </location>
</feature>
<dbReference type="EMBL" id="BAAAHE010000017">
    <property type="protein sequence ID" value="GAA0620100.1"/>
    <property type="molecule type" value="Genomic_DNA"/>
</dbReference>
<dbReference type="Gene3D" id="3.40.50.1820">
    <property type="entry name" value="alpha/beta hydrolase"/>
    <property type="match status" value="1"/>
</dbReference>